<evidence type="ECO:0000313" key="1">
    <source>
        <dbReference type="EMBL" id="MEQ3510911.1"/>
    </source>
</evidence>
<dbReference type="EMBL" id="JBECZB010000006">
    <property type="protein sequence ID" value="MEQ3510911.1"/>
    <property type="molecule type" value="Genomic_DNA"/>
</dbReference>
<accession>A0ABV1JK88</accession>
<keyword evidence="2" id="KW-1185">Reference proteome</keyword>
<gene>
    <name evidence="1" type="ORF">ABM124_06235</name>
</gene>
<sequence length="87" mass="9760">MSDGIADHPYGRFFYIGAFMCTLMQKDSLLNGISQTLGLIVIQTGGRNEDSKILAGLRNRLYGLAPEEIDYEAVAKLVKEKFEIYKL</sequence>
<name>A0ABV1JK88_NEIPO</name>
<dbReference type="RefSeq" id="WP_223169906.1">
    <property type="nucleotide sequence ID" value="NZ_CAUJPH010000010.1"/>
</dbReference>
<dbReference type="Proteomes" id="UP001447151">
    <property type="component" value="Unassembled WGS sequence"/>
</dbReference>
<organism evidence="1 2">
    <name type="scientific">Neisseria polysaccharea</name>
    <dbReference type="NCBI Taxonomy" id="489"/>
    <lineage>
        <taxon>Bacteria</taxon>
        <taxon>Pseudomonadati</taxon>
        <taxon>Pseudomonadota</taxon>
        <taxon>Betaproteobacteria</taxon>
        <taxon>Neisseriales</taxon>
        <taxon>Neisseriaceae</taxon>
        <taxon>Neisseria</taxon>
    </lineage>
</organism>
<proteinExistence type="predicted"/>
<protein>
    <submittedName>
        <fullName evidence="1">Uncharacterized protein</fullName>
    </submittedName>
</protein>
<comment type="caution">
    <text evidence="1">The sequence shown here is derived from an EMBL/GenBank/DDBJ whole genome shotgun (WGS) entry which is preliminary data.</text>
</comment>
<reference evidence="1 2" key="1">
    <citation type="submission" date="2024-05" db="EMBL/GenBank/DDBJ databases">
        <authorList>
            <person name="Matzinger S.R."/>
            <person name="Bankers L."/>
            <person name="Rossheim A."/>
            <person name="Hetherington-Rauth M.C."/>
            <person name="Smith A."/>
            <person name="Baird S."/>
            <person name="Polanco D."/>
        </authorList>
    </citation>
    <scope>NUCLEOTIDE SEQUENCE [LARGE SCALE GENOMIC DNA]</scope>
    <source>
        <strain evidence="1 2">2024CJ-00066</strain>
    </source>
</reference>
<evidence type="ECO:0000313" key="2">
    <source>
        <dbReference type="Proteomes" id="UP001447151"/>
    </source>
</evidence>
<dbReference type="GeneID" id="84020815"/>